<dbReference type="GO" id="GO:0000981">
    <property type="term" value="F:DNA-binding transcription factor activity, RNA polymerase II-specific"/>
    <property type="evidence" value="ECO:0007669"/>
    <property type="project" value="InterPro"/>
</dbReference>
<feature type="region of interest" description="Disordered" evidence="2">
    <location>
        <begin position="79"/>
        <end position="101"/>
    </location>
</feature>
<evidence type="ECO:0000313" key="4">
    <source>
        <dbReference type="EMBL" id="KAF2669166.1"/>
    </source>
</evidence>
<feature type="region of interest" description="Disordered" evidence="2">
    <location>
        <begin position="122"/>
        <end position="180"/>
    </location>
</feature>
<sequence>MESASFAYSVFDPTSTLNTAIINTAGASTVSLQQANTSAVRENGNGPIRRQNRSCDQCRKGKRRCDAVVLRDQQVKEEDANSLEAQYDSSDTGLQSQQTPGPCTYCTKTKKNCTFEWLKSHEPISKPQKDNNPQEPFRPTKKQKVETPDSFREGSASSYSQSSDDSVKATPGSNGQYQPQFFFDIPSTSEVYSVPPPEQDLALMNDQYGHSLLPNAVPPFLPQSLLYPQPPYAGSQSSMTSDLATDISYLYTKKRLLTYDTDTNEEEPDQLDFQSFQCNVDLSHFSQSELLAATANKQLIDKSLMKIYHDSMENALSCWLNERTCPYRMKAITNGPGDSTNQALQQAWSKDWPNRIFHRVNALDRTAGKLRNRPLTVREGEAASKALYLVILAFGTQWAQGSRRSREEHPSMVGRSAAAHVADEAGSSHPEYDRRMQEKMWYDARQALVDCADMESFKVAFACIVFSLIQKPMSAEQQAEIRRGSTPPFTNPSDPFNFDSLEEQIDAIIEEDGPPIYLEQGVRNMHSLRHKLQRRERESKTMNDCGIPTTPLLSSEDRATVDLMAWLGYMLESLTSAMHQRPLVVADDDCDVLPESIQALNLSADETAPKTPSGSRLWNDYFFLQERSNRRGVQPRYPCTYDQAAAALTDAAPIKVLLYRKVTLLQSLFSRGSECRKIEDAITDARRIYDHWKNMYEPFVQDCITNHDHLHPRIQTWYICVTAHWHLATLLLADVIAAIDAAGLGDPQHAHMRTSTAFVRCLRRHNAHMVSDLARCATPREDGALKNFHPTLNAGALLTEPWTAILIRVFAKAAVLLLQEACTIGDGPVDGSEVSRMWQAEQLARRSEDCVRALKYLGKKSDTARMAGDTLADALYSKTSSWSREQAQGLESAEQELWPGLADGAASFENMPVFNEHEGNIDLQAFGYPLR</sequence>
<protein>
    <recommendedName>
        <fullName evidence="3">Zn(2)-C6 fungal-type domain-containing protein</fullName>
    </recommendedName>
</protein>
<dbReference type="InterPro" id="IPR036864">
    <property type="entry name" value="Zn2-C6_fun-type_DNA-bd_sf"/>
</dbReference>
<evidence type="ECO:0000256" key="2">
    <source>
        <dbReference type="SAM" id="MobiDB-lite"/>
    </source>
</evidence>
<gene>
    <name evidence="4" type="ORF">BT63DRAFT_455140</name>
</gene>
<dbReference type="EMBL" id="MU004235">
    <property type="protein sequence ID" value="KAF2669166.1"/>
    <property type="molecule type" value="Genomic_DNA"/>
</dbReference>
<dbReference type="SMART" id="SM00066">
    <property type="entry name" value="GAL4"/>
    <property type="match status" value="1"/>
</dbReference>
<keyword evidence="5" id="KW-1185">Reference proteome</keyword>
<organism evidence="4 5">
    <name type="scientific">Microthyrium microscopicum</name>
    <dbReference type="NCBI Taxonomy" id="703497"/>
    <lineage>
        <taxon>Eukaryota</taxon>
        <taxon>Fungi</taxon>
        <taxon>Dikarya</taxon>
        <taxon>Ascomycota</taxon>
        <taxon>Pezizomycotina</taxon>
        <taxon>Dothideomycetes</taxon>
        <taxon>Dothideomycetes incertae sedis</taxon>
        <taxon>Microthyriales</taxon>
        <taxon>Microthyriaceae</taxon>
        <taxon>Microthyrium</taxon>
    </lineage>
</organism>
<dbReference type="Proteomes" id="UP000799302">
    <property type="component" value="Unassembled WGS sequence"/>
</dbReference>
<evidence type="ECO:0000256" key="1">
    <source>
        <dbReference type="ARBA" id="ARBA00023242"/>
    </source>
</evidence>
<feature type="compositionally biased region" description="Basic and acidic residues" evidence="2">
    <location>
        <begin position="143"/>
        <end position="152"/>
    </location>
</feature>
<dbReference type="InterPro" id="IPR001138">
    <property type="entry name" value="Zn2Cys6_DnaBD"/>
</dbReference>
<dbReference type="GO" id="GO:0008270">
    <property type="term" value="F:zinc ion binding"/>
    <property type="evidence" value="ECO:0007669"/>
    <property type="project" value="InterPro"/>
</dbReference>
<proteinExistence type="predicted"/>
<feature type="compositionally biased region" description="Polar residues" evidence="2">
    <location>
        <begin position="83"/>
        <end position="101"/>
    </location>
</feature>
<dbReference type="OrthoDB" id="5958943at2759"/>
<dbReference type="CDD" id="cd12148">
    <property type="entry name" value="fungal_TF_MHR"/>
    <property type="match status" value="1"/>
</dbReference>
<evidence type="ECO:0000313" key="5">
    <source>
        <dbReference type="Proteomes" id="UP000799302"/>
    </source>
</evidence>
<dbReference type="CDD" id="cd00067">
    <property type="entry name" value="GAL4"/>
    <property type="match status" value="1"/>
</dbReference>
<reference evidence="4" key="1">
    <citation type="journal article" date="2020" name="Stud. Mycol.">
        <title>101 Dothideomycetes genomes: a test case for predicting lifestyles and emergence of pathogens.</title>
        <authorList>
            <person name="Haridas S."/>
            <person name="Albert R."/>
            <person name="Binder M."/>
            <person name="Bloem J."/>
            <person name="Labutti K."/>
            <person name="Salamov A."/>
            <person name="Andreopoulos B."/>
            <person name="Baker S."/>
            <person name="Barry K."/>
            <person name="Bills G."/>
            <person name="Bluhm B."/>
            <person name="Cannon C."/>
            <person name="Castanera R."/>
            <person name="Culley D."/>
            <person name="Daum C."/>
            <person name="Ezra D."/>
            <person name="Gonzalez J."/>
            <person name="Henrissat B."/>
            <person name="Kuo A."/>
            <person name="Liang C."/>
            <person name="Lipzen A."/>
            <person name="Lutzoni F."/>
            <person name="Magnuson J."/>
            <person name="Mondo S."/>
            <person name="Nolan M."/>
            <person name="Ohm R."/>
            <person name="Pangilinan J."/>
            <person name="Park H.-J."/>
            <person name="Ramirez L."/>
            <person name="Alfaro M."/>
            <person name="Sun H."/>
            <person name="Tritt A."/>
            <person name="Yoshinaga Y."/>
            <person name="Zwiers L.-H."/>
            <person name="Turgeon B."/>
            <person name="Goodwin S."/>
            <person name="Spatafora J."/>
            <person name="Crous P."/>
            <person name="Grigoriev I."/>
        </authorList>
    </citation>
    <scope>NUCLEOTIDE SEQUENCE</scope>
    <source>
        <strain evidence="4">CBS 115976</strain>
    </source>
</reference>
<keyword evidence="1" id="KW-0539">Nucleus</keyword>
<dbReference type="SUPFAM" id="SSF57701">
    <property type="entry name" value="Zn2/Cys6 DNA-binding domain"/>
    <property type="match status" value="1"/>
</dbReference>
<feature type="compositionally biased region" description="Low complexity" evidence="2">
    <location>
        <begin position="155"/>
        <end position="164"/>
    </location>
</feature>
<evidence type="ECO:0000259" key="3">
    <source>
        <dbReference type="SMART" id="SM00066"/>
    </source>
</evidence>
<dbReference type="Gene3D" id="4.10.240.10">
    <property type="entry name" value="Zn(2)-C6 fungal-type DNA-binding domain"/>
    <property type="match status" value="1"/>
</dbReference>
<name>A0A6A6UC16_9PEZI</name>
<feature type="domain" description="Zn(2)-C6 fungal-type" evidence="3">
    <location>
        <begin position="49"/>
        <end position="124"/>
    </location>
</feature>
<dbReference type="AlphaFoldDB" id="A0A6A6UC16"/>
<accession>A0A6A6UC16</accession>